<evidence type="ECO:0000313" key="3">
    <source>
        <dbReference type="Proteomes" id="UP000253490"/>
    </source>
</evidence>
<protein>
    <submittedName>
        <fullName evidence="2">tRNA threonylcarbamoyladenosine biosynthesis protein TsaB</fullName>
    </submittedName>
</protein>
<evidence type="ECO:0000313" key="2">
    <source>
        <dbReference type="EMBL" id="RBP70042.1"/>
    </source>
</evidence>
<dbReference type="PANTHER" id="PTHR11735">
    <property type="entry name" value="TRNA N6-ADENOSINE THREONYLCARBAMOYLTRANSFERASE"/>
    <property type="match status" value="1"/>
</dbReference>
<feature type="domain" description="Gcp-like" evidence="1">
    <location>
        <begin position="33"/>
        <end position="228"/>
    </location>
</feature>
<dbReference type="GO" id="GO:0002949">
    <property type="term" value="P:tRNA threonylcarbamoyladenosine modification"/>
    <property type="evidence" value="ECO:0007669"/>
    <property type="project" value="InterPro"/>
</dbReference>
<accession>A0A366IF88</accession>
<dbReference type="InterPro" id="IPR043129">
    <property type="entry name" value="ATPase_NBD"/>
</dbReference>
<comment type="caution">
    <text evidence="2">The sequence shown here is derived from an EMBL/GenBank/DDBJ whole genome shotgun (WGS) entry which is preliminary data.</text>
</comment>
<gene>
    <name evidence="2" type="ORF">DES36_10193</name>
</gene>
<dbReference type="NCBIfam" id="TIGR03725">
    <property type="entry name" value="T6A_YeaZ"/>
    <property type="match status" value="1"/>
</dbReference>
<dbReference type="SUPFAM" id="SSF53067">
    <property type="entry name" value="Actin-like ATPase domain"/>
    <property type="match status" value="2"/>
</dbReference>
<dbReference type="Proteomes" id="UP000253490">
    <property type="component" value="Unassembled WGS sequence"/>
</dbReference>
<reference evidence="2 3" key="1">
    <citation type="submission" date="2018-06" db="EMBL/GenBank/DDBJ databases">
        <title>Genomic Encyclopedia of Type Strains, Phase IV (KMG-IV): sequencing the most valuable type-strain genomes for metagenomic binning, comparative biology and taxonomic classification.</title>
        <authorList>
            <person name="Goeker M."/>
        </authorList>
    </citation>
    <scope>NUCLEOTIDE SEQUENCE [LARGE SCALE GENOMIC DNA]</scope>
    <source>
        <strain evidence="2 3">DSM 22112</strain>
    </source>
</reference>
<sequence length="236" mass="25960">MKILALDTATVVATAAIADEEKLYSETTIHSKKKNHSERLMLLIEEVLKNSGLELKDVDLFSCTVGPGSFTGLRIAIATVKGLAQSLNKPVIPLSTLEALAYNLPFCKEIICPIIDAQRDQVYTCFYEWTEEGLQALTQESVYSIEELLNIITGQGKGVVLLGDGVKKIPYEALEKYKNLLKVAPVSSRMPKASSLASLSLDVAKKGVTTTYSNLEPNYMRKSQAEIQMELKKNNS</sequence>
<dbReference type="PANTHER" id="PTHR11735:SF11">
    <property type="entry name" value="TRNA THREONYLCARBAMOYLADENOSINE BIOSYNTHESIS PROTEIN TSAB"/>
    <property type="match status" value="1"/>
</dbReference>
<dbReference type="InterPro" id="IPR022496">
    <property type="entry name" value="T6A_TsaB"/>
</dbReference>
<dbReference type="InterPro" id="IPR000905">
    <property type="entry name" value="Gcp-like_dom"/>
</dbReference>
<dbReference type="AlphaFoldDB" id="A0A366IF88"/>
<dbReference type="RefSeq" id="WP_170128117.1">
    <property type="nucleotide sequence ID" value="NZ_QNRX01000001.1"/>
</dbReference>
<dbReference type="GO" id="GO:0005829">
    <property type="term" value="C:cytosol"/>
    <property type="evidence" value="ECO:0007669"/>
    <property type="project" value="TreeGrafter"/>
</dbReference>
<dbReference type="Pfam" id="PF00814">
    <property type="entry name" value="TsaD"/>
    <property type="match status" value="1"/>
</dbReference>
<evidence type="ECO:0000259" key="1">
    <source>
        <dbReference type="Pfam" id="PF00814"/>
    </source>
</evidence>
<organism evidence="2 3">
    <name type="scientific">Alkalibaculum bacchi</name>
    <dbReference type="NCBI Taxonomy" id="645887"/>
    <lineage>
        <taxon>Bacteria</taxon>
        <taxon>Bacillati</taxon>
        <taxon>Bacillota</taxon>
        <taxon>Clostridia</taxon>
        <taxon>Eubacteriales</taxon>
        <taxon>Eubacteriaceae</taxon>
        <taxon>Alkalibaculum</taxon>
    </lineage>
</organism>
<name>A0A366IF88_9FIRM</name>
<dbReference type="CDD" id="cd24032">
    <property type="entry name" value="ASKHA_NBD_TsaB"/>
    <property type="match status" value="1"/>
</dbReference>
<proteinExistence type="predicted"/>
<keyword evidence="3" id="KW-1185">Reference proteome</keyword>
<dbReference type="Gene3D" id="3.30.420.40">
    <property type="match status" value="2"/>
</dbReference>
<dbReference type="EMBL" id="QNRX01000001">
    <property type="protein sequence ID" value="RBP70042.1"/>
    <property type="molecule type" value="Genomic_DNA"/>
</dbReference>